<feature type="chain" id="PRO_5039652325" description="Peptidase inhibitor family I36" evidence="1">
    <location>
        <begin position="26"/>
        <end position="148"/>
    </location>
</feature>
<keyword evidence="3" id="KW-1185">Reference proteome</keyword>
<proteinExistence type="predicted"/>
<name>A0A1H0L8D5_9PSEU</name>
<evidence type="ECO:0000313" key="2">
    <source>
        <dbReference type="EMBL" id="SDO64529.1"/>
    </source>
</evidence>
<evidence type="ECO:0000256" key="1">
    <source>
        <dbReference type="SAM" id="SignalP"/>
    </source>
</evidence>
<organism evidence="2 3">
    <name type="scientific">Lentzea jiangxiensis</name>
    <dbReference type="NCBI Taxonomy" id="641025"/>
    <lineage>
        <taxon>Bacteria</taxon>
        <taxon>Bacillati</taxon>
        <taxon>Actinomycetota</taxon>
        <taxon>Actinomycetes</taxon>
        <taxon>Pseudonocardiales</taxon>
        <taxon>Pseudonocardiaceae</taxon>
        <taxon>Lentzea</taxon>
    </lineage>
</organism>
<protein>
    <recommendedName>
        <fullName evidence="4">Peptidase inhibitor family I36</fullName>
    </recommendedName>
</protein>
<dbReference type="Proteomes" id="UP000199691">
    <property type="component" value="Unassembled WGS sequence"/>
</dbReference>
<gene>
    <name evidence="2" type="ORF">SAMN05421507_103225</name>
</gene>
<sequence length="148" mass="15302">MTRTSRAARRLGALTTVTMASGLFAAGIASAGPSSAAWANDTYSVCSASCLFDGGASGGVIWGNRTSTVQGSVWSYFGNPTTVHFDAFAGSTKVDSETRTTSSAGLSYNFTIGNPDLPGGVDRIRVQVCTTHADGARACGDQFNMIRD</sequence>
<dbReference type="EMBL" id="FNIX01000003">
    <property type="protein sequence ID" value="SDO64529.1"/>
    <property type="molecule type" value="Genomic_DNA"/>
</dbReference>
<evidence type="ECO:0008006" key="4">
    <source>
        <dbReference type="Google" id="ProtNLM"/>
    </source>
</evidence>
<evidence type="ECO:0000313" key="3">
    <source>
        <dbReference type="Proteomes" id="UP000199691"/>
    </source>
</evidence>
<feature type="signal peptide" evidence="1">
    <location>
        <begin position="1"/>
        <end position="25"/>
    </location>
</feature>
<keyword evidence="1" id="KW-0732">Signal</keyword>
<reference evidence="3" key="1">
    <citation type="submission" date="2016-10" db="EMBL/GenBank/DDBJ databases">
        <authorList>
            <person name="Varghese N."/>
            <person name="Submissions S."/>
        </authorList>
    </citation>
    <scope>NUCLEOTIDE SEQUENCE [LARGE SCALE GENOMIC DNA]</scope>
    <source>
        <strain evidence="3">CGMCC 4.6609</strain>
    </source>
</reference>
<dbReference type="AlphaFoldDB" id="A0A1H0L8D5"/>
<accession>A0A1H0L8D5</accession>